<evidence type="ECO:0000313" key="4">
    <source>
        <dbReference type="Proteomes" id="UP000246740"/>
    </source>
</evidence>
<evidence type="ECO:0000256" key="1">
    <source>
        <dbReference type="ARBA" id="ARBA00006336"/>
    </source>
</evidence>
<dbReference type="STRING" id="1882483.A0A317XUQ7"/>
<dbReference type="EMBL" id="KZ819189">
    <property type="protein sequence ID" value="PWZ01792.1"/>
    <property type="molecule type" value="Genomic_DNA"/>
</dbReference>
<dbReference type="OrthoDB" id="269496at2759"/>
<dbReference type="InterPro" id="IPR036380">
    <property type="entry name" value="Isochorismatase-like_sf"/>
</dbReference>
<evidence type="ECO:0000313" key="3">
    <source>
        <dbReference type="EMBL" id="PWZ01792.1"/>
    </source>
</evidence>
<comment type="similarity">
    <text evidence="1">Belongs to the isochorismatase family.</text>
</comment>
<gene>
    <name evidence="3" type="ORF">BCV70DRAFT_235484</name>
</gene>
<dbReference type="Proteomes" id="UP000246740">
    <property type="component" value="Unassembled WGS sequence"/>
</dbReference>
<dbReference type="GO" id="GO:0016787">
    <property type="term" value="F:hydrolase activity"/>
    <property type="evidence" value="ECO:0007669"/>
    <property type="project" value="UniProtKB-KW"/>
</dbReference>
<sequence>MSSAVFRTARIELPKTAFFVCDMQERFKTAIANFDQITNTSARMLKAAKILEVPVFTTEQNPKALGTTVPPLSDLIKELPQLSSSAVHPKTKFSMDLPGITDKWLKDAGDIKHVVIFGIESHVCVLQTTLDLLDRGVQVHVIKDGVSSCNVGEIDVALEVSVFRAFQQTWSIACTAKISQTDERAFLRISQRMRDSGAKITTSESVLFQMLVDASHPKFKAISGLIKEEKQQIKDAVNLLGLAKY</sequence>
<feature type="domain" description="Isochorismatase-like" evidence="2">
    <location>
        <begin position="16"/>
        <end position="159"/>
    </location>
</feature>
<reference evidence="3 4" key="1">
    <citation type="journal article" date="2018" name="Mol. Biol. Evol.">
        <title>Broad Genomic Sampling Reveals a Smut Pathogenic Ancestry of the Fungal Clade Ustilaginomycotina.</title>
        <authorList>
            <person name="Kijpornyongpan T."/>
            <person name="Mondo S.J."/>
            <person name="Barry K."/>
            <person name="Sandor L."/>
            <person name="Lee J."/>
            <person name="Lipzen A."/>
            <person name="Pangilinan J."/>
            <person name="LaButti K."/>
            <person name="Hainaut M."/>
            <person name="Henrissat B."/>
            <person name="Grigoriev I.V."/>
            <person name="Spatafora J.W."/>
            <person name="Aime M.C."/>
        </authorList>
    </citation>
    <scope>NUCLEOTIDE SEQUENCE [LARGE SCALE GENOMIC DNA]</scope>
    <source>
        <strain evidence="3 4">MCA 3645</strain>
    </source>
</reference>
<protein>
    <submittedName>
        <fullName evidence="3">Isochorismatase hydrolase</fullName>
    </submittedName>
</protein>
<keyword evidence="4" id="KW-1185">Reference proteome</keyword>
<dbReference type="InterPro" id="IPR000868">
    <property type="entry name" value="Isochorismatase-like_dom"/>
</dbReference>
<dbReference type="InterPro" id="IPR050993">
    <property type="entry name" value="Isochorismatase_domain"/>
</dbReference>
<accession>A0A317XUQ7</accession>
<dbReference type="PANTHER" id="PTHR14119">
    <property type="entry name" value="HYDROLASE"/>
    <property type="match status" value="1"/>
</dbReference>
<dbReference type="InParanoid" id="A0A317XUQ7"/>
<dbReference type="Gene3D" id="3.40.50.850">
    <property type="entry name" value="Isochorismatase-like"/>
    <property type="match status" value="1"/>
</dbReference>
<proteinExistence type="inferred from homology"/>
<keyword evidence="3" id="KW-0378">Hydrolase</keyword>
<dbReference type="AlphaFoldDB" id="A0A317XUQ7"/>
<evidence type="ECO:0000259" key="2">
    <source>
        <dbReference type="Pfam" id="PF00857"/>
    </source>
</evidence>
<dbReference type="PANTHER" id="PTHR14119:SF3">
    <property type="entry name" value="ISOCHORISMATASE DOMAIN-CONTAINING PROTEIN 2"/>
    <property type="match status" value="1"/>
</dbReference>
<dbReference type="Pfam" id="PF00857">
    <property type="entry name" value="Isochorismatase"/>
    <property type="match status" value="1"/>
</dbReference>
<organism evidence="3 4">
    <name type="scientific">Testicularia cyperi</name>
    <dbReference type="NCBI Taxonomy" id="1882483"/>
    <lineage>
        <taxon>Eukaryota</taxon>
        <taxon>Fungi</taxon>
        <taxon>Dikarya</taxon>
        <taxon>Basidiomycota</taxon>
        <taxon>Ustilaginomycotina</taxon>
        <taxon>Ustilaginomycetes</taxon>
        <taxon>Ustilaginales</taxon>
        <taxon>Anthracoideaceae</taxon>
        <taxon>Testicularia</taxon>
    </lineage>
</organism>
<name>A0A317XUQ7_9BASI</name>
<dbReference type="SUPFAM" id="SSF52499">
    <property type="entry name" value="Isochorismatase-like hydrolases"/>
    <property type="match status" value="1"/>
</dbReference>